<feature type="transmembrane region" description="Helical" evidence="6">
    <location>
        <begin position="85"/>
        <end position="106"/>
    </location>
</feature>
<dbReference type="Pfam" id="PF04138">
    <property type="entry name" value="GtrA_DPMS_TM"/>
    <property type="match status" value="1"/>
</dbReference>
<dbReference type="AlphaFoldDB" id="A0A1M6HXX1"/>
<keyword evidence="3 6" id="KW-0812">Transmembrane</keyword>
<evidence type="ECO:0000313" key="9">
    <source>
        <dbReference type="Proteomes" id="UP000184310"/>
    </source>
</evidence>
<evidence type="ECO:0000256" key="1">
    <source>
        <dbReference type="ARBA" id="ARBA00004141"/>
    </source>
</evidence>
<sequence length="139" mass="16075">MKSVCNINDYIFNGKFKLLSRFGVIGVMNTLIDFLVFTMFNEFTYIGYIGSQILGYGFGVLNSFIFNKKWTFKERSVNKKIIYEFLQFVIVNIISLIITIGAMRLLVSNLNINVYIAKVMVTLIAQIVNFLSYKFLVFN</sequence>
<comment type="subcellular location">
    <subcellularLocation>
        <location evidence="1">Membrane</location>
        <topology evidence="1">Multi-pass membrane protein</topology>
    </subcellularLocation>
</comment>
<evidence type="ECO:0000256" key="3">
    <source>
        <dbReference type="ARBA" id="ARBA00022692"/>
    </source>
</evidence>
<evidence type="ECO:0000256" key="2">
    <source>
        <dbReference type="ARBA" id="ARBA00009399"/>
    </source>
</evidence>
<dbReference type="GO" id="GO:0005886">
    <property type="term" value="C:plasma membrane"/>
    <property type="evidence" value="ECO:0007669"/>
    <property type="project" value="TreeGrafter"/>
</dbReference>
<reference evidence="8 9" key="1">
    <citation type="submission" date="2016-11" db="EMBL/GenBank/DDBJ databases">
        <authorList>
            <person name="Jaros S."/>
            <person name="Januszkiewicz K."/>
            <person name="Wedrychowicz H."/>
        </authorList>
    </citation>
    <scope>NUCLEOTIDE SEQUENCE [LARGE SCALE GENOMIC DNA]</scope>
    <source>
        <strain evidence="8 9">DSM 21758</strain>
    </source>
</reference>
<gene>
    <name evidence="8" type="ORF">SAMN02745163_01623</name>
</gene>
<dbReference type="EMBL" id="FQZB01000007">
    <property type="protein sequence ID" value="SHJ27070.1"/>
    <property type="molecule type" value="Genomic_DNA"/>
</dbReference>
<proteinExistence type="inferred from homology"/>
<evidence type="ECO:0000256" key="5">
    <source>
        <dbReference type="ARBA" id="ARBA00023136"/>
    </source>
</evidence>
<dbReference type="PANTHER" id="PTHR38459:SF1">
    <property type="entry name" value="PROPHAGE BACTOPRENOL-LINKED GLUCOSE TRANSLOCASE HOMOLOG"/>
    <property type="match status" value="1"/>
</dbReference>
<dbReference type="InterPro" id="IPR007267">
    <property type="entry name" value="GtrA_DPMS_TM"/>
</dbReference>
<dbReference type="GO" id="GO:0000271">
    <property type="term" value="P:polysaccharide biosynthetic process"/>
    <property type="evidence" value="ECO:0007669"/>
    <property type="project" value="InterPro"/>
</dbReference>
<organism evidence="8 9">
    <name type="scientific">Clostridium cavendishii DSM 21758</name>
    <dbReference type="NCBI Taxonomy" id="1121302"/>
    <lineage>
        <taxon>Bacteria</taxon>
        <taxon>Bacillati</taxon>
        <taxon>Bacillota</taxon>
        <taxon>Clostridia</taxon>
        <taxon>Eubacteriales</taxon>
        <taxon>Clostridiaceae</taxon>
        <taxon>Clostridium</taxon>
    </lineage>
</organism>
<feature type="domain" description="GtrA/DPMS transmembrane" evidence="7">
    <location>
        <begin position="21"/>
        <end position="138"/>
    </location>
</feature>
<evidence type="ECO:0000259" key="7">
    <source>
        <dbReference type="Pfam" id="PF04138"/>
    </source>
</evidence>
<comment type="similarity">
    <text evidence="2">Belongs to the GtrA family.</text>
</comment>
<evidence type="ECO:0000256" key="4">
    <source>
        <dbReference type="ARBA" id="ARBA00022989"/>
    </source>
</evidence>
<dbReference type="RefSeq" id="WP_072986173.1">
    <property type="nucleotide sequence ID" value="NZ_FQZB01000007.1"/>
</dbReference>
<protein>
    <submittedName>
        <fullName evidence="8">Putative flippase GtrA (Transmembrane translocase of bactoprenol-linked glucose)</fullName>
    </submittedName>
</protein>
<dbReference type="PANTHER" id="PTHR38459">
    <property type="entry name" value="PROPHAGE BACTOPRENOL-LINKED GLUCOSE TRANSLOCASE HOMOLOG"/>
    <property type="match status" value="1"/>
</dbReference>
<keyword evidence="9" id="KW-1185">Reference proteome</keyword>
<dbReference type="OrthoDB" id="9812049at2"/>
<dbReference type="Proteomes" id="UP000184310">
    <property type="component" value="Unassembled WGS sequence"/>
</dbReference>
<dbReference type="STRING" id="1121302.SAMN02745163_01623"/>
<feature type="transmembrane region" description="Helical" evidence="6">
    <location>
        <begin position="112"/>
        <end position="133"/>
    </location>
</feature>
<feature type="transmembrane region" description="Helical" evidence="6">
    <location>
        <begin position="46"/>
        <end position="65"/>
    </location>
</feature>
<keyword evidence="4 6" id="KW-1133">Transmembrane helix</keyword>
<dbReference type="InterPro" id="IPR051401">
    <property type="entry name" value="GtrA_CellWall_Glycosyl"/>
</dbReference>
<evidence type="ECO:0000256" key="6">
    <source>
        <dbReference type="SAM" id="Phobius"/>
    </source>
</evidence>
<evidence type="ECO:0000313" key="8">
    <source>
        <dbReference type="EMBL" id="SHJ27070.1"/>
    </source>
</evidence>
<feature type="transmembrane region" description="Helical" evidence="6">
    <location>
        <begin position="21"/>
        <end position="40"/>
    </location>
</feature>
<accession>A0A1M6HXX1</accession>
<keyword evidence="5 6" id="KW-0472">Membrane</keyword>
<name>A0A1M6HXX1_9CLOT</name>